<evidence type="ECO:0000256" key="2">
    <source>
        <dbReference type="ARBA" id="ARBA00007168"/>
    </source>
</evidence>
<reference evidence="7" key="2">
    <citation type="submission" date="2007-04" db="EMBL/GenBank/DDBJ databases">
        <title>The genome of the human body louse.</title>
        <authorList>
            <consortium name="The Human Body Louse Genome Consortium"/>
            <person name="Kirkness E."/>
            <person name="Walenz B."/>
            <person name="Hass B."/>
            <person name="Bruggner R."/>
            <person name="Strausberg R."/>
        </authorList>
    </citation>
    <scope>NUCLEOTIDE SEQUENCE</scope>
    <source>
        <strain evidence="7">USDA</strain>
    </source>
</reference>
<evidence type="ECO:0000313" key="8">
    <source>
        <dbReference type="EnsemblMetazoa" id="PHUM336790-PA"/>
    </source>
</evidence>
<dbReference type="EMBL" id="AAZO01003917">
    <property type="status" value="NOT_ANNOTATED_CDS"/>
    <property type="molecule type" value="Genomic_DNA"/>
</dbReference>
<protein>
    <recommendedName>
        <fullName evidence="6">Choline transporter-like protein</fullName>
    </recommendedName>
</protein>
<dbReference type="OMA" id="GKSFCKA"/>
<evidence type="ECO:0000256" key="6">
    <source>
        <dbReference type="RuleBase" id="RU368066"/>
    </source>
</evidence>
<dbReference type="KEGG" id="phu:Phum_PHUM336790"/>
<keyword evidence="4 6" id="KW-1133">Transmembrane helix</keyword>
<dbReference type="GeneID" id="8231786"/>
<feature type="transmembrane region" description="Helical" evidence="6">
    <location>
        <begin position="235"/>
        <end position="258"/>
    </location>
</feature>
<dbReference type="InParanoid" id="E0VNK9"/>
<evidence type="ECO:0000313" key="9">
    <source>
        <dbReference type="Proteomes" id="UP000009046"/>
    </source>
</evidence>
<dbReference type="CTD" id="8231786"/>
<dbReference type="EnsemblMetazoa" id="PHUM336790-RA">
    <property type="protein sequence ID" value="PHUM336790-PA"/>
    <property type="gene ID" value="PHUM336790"/>
</dbReference>
<dbReference type="GO" id="GO:0022857">
    <property type="term" value="F:transmembrane transporter activity"/>
    <property type="evidence" value="ECO:0007669"/>
    <property type="project" value="UniProtKB-UniRule"/>
</dbReference>
<feature type="transmembrane region" description="Helical" evidence="6">
    <location>
        <begin position="326"/>
        <end position="349"/>
    </location>
</feature>
<feature type="transmembrane region" description="Helical" evidence="6">
    <location>
        <begin position="26"/>
        <end position="49"/>
    </location>
</feature>
<organism>
    <name type="scientific">Pediculus humanus subsp. corporis</name>
    <name type="common">Body louse</name>
    <dbReference type="NCBI Taxonomy" id="121224"/>
    <lineage>
        <taxon>Eukaryota</taxon>
        <taxon>Metazoa</taxon>
        <taxon>Ecdysozoa</taxon>
        <taxon>Arthropoda</taxon>
        <taxon>Hexapoda</taxon>
        <taxon>Insecta</taxon>
        <taxon>Pterygota</taxon>
        <taxon>Neoptera</taxon>
        <taxon>Paraneoptera</taxon>
        <taxon>Psocodea</taxon>
        <taxon>Troctomorpha</taxon>
        <taxon>Phthiraptera</taxon>
        <taxon>Anoplura</taxon>
        <taxon>Pediculidae</taxon>
        <taxon>Pediculus</taxon>
    </lineage>
</organism>
<comment type="subcellular location">
    <subcellularLocation>
        <location evidence="6">Cell membrane</location>
        <topology evidence="6">Multi-pass membrane protein</topology>
    </subcellularLocation>
    <subcellularLocation>
        <location evidence="1">Membrane</location>
        <topology evidence="1">Multi-pass membrane protein</topology>
    </subcellularLocation>
</comment>
<keyword evidence="9" id="KW-1185">Reference proteome</keyword>
<keyword evidence="3 6" id="KW-0812">Transmembrane</keyword>
<comment type="similarity">
    <text evidence="2 6">Belongs to the CTL (choline transporter-like) family.</text>
</comment>
<evidence type="ECO:0000256" key="5">
    <source>
        <dbReference type="ARBA" id="ARBA00023136"/>
    </source>
</evidence>
<proteinExistence type="inferred from homology"/>
<dbReference type="EMBL" id="DS235340">
    <property type="protein sequence ID" value="EEB14965.1"/>
    <property type="molecule type" value="Genomic_DNA"/>
</dbReference>
<dbReference type="AlphaFoldDB" id="E0VNK9"/>
<evidence type="ECO:0000313" key="7">
    <source>
        <dbReference type="EMBL" id="EEB14965.1"/>
    </source>
</evidence>
<dbReference type="OrthoDB" id="420519at2759"/>
<feature type="transmembrane region" description="Helical" evidence="6">
    <location>
        <begin position="567"/>
        <end position="588"/>
    </location>
</feature>
<feature type="transmembrane region" description="Helical" evidence="6">
    <location>
        <begin position="464"/>
        <end position="491"/>
    </location>
</feature>
<accession>E0VNK9</accession>
<dbReference type="PANTHER" id="PTHR12385">
    <property type="entry name" value="CHOLINE TRANSPORTER-LIKE (SLC FAMILY 44)"/>
    <property type="match status" value="1"/>
</dbReference>
<reference evidence="7" key="1">
    <citation type="submission" date="2007-04" db="EMBL/GenBank/DDBJ databases">
        <title>Annotation of Pediculus humanus corporis strain USDA.</title>
        <authorList>
            <person name="Kirkness E."/>
            <person name="Hannick L."/>
            <person name="Hass B."/>
            <person name="Bruggner R."/>
            <person name="Lawson D."/>
            <person name="Bidwell S."/>
            <person name="Joardar V."/>
            <person name="Caler E."/>
            <person name="Walenz B."/>
            <person name="Inman J."/>
            <person name="Schobel S."/>
            <person name="Galinsky K."/>
            <person name="Amedeo P."/>
            <person name="Strausberg R."/>
        </authorList>
    </citation>
    <scope>NUCLEOTIDE SEQUENCE</scope>
    <source>
        <strain evidence="7">USDA</strain>
    </source>
</reference>
<reference evidence="8" key="3">
    <citation type="submission" date="2021-02" db="UniProtKB">
        <authorList>
            <consortium name="EnsemblMetazoa"/>
        </authorList>
    </citation>
    <scope>IDENTIFICATION</scope>
    <source>
        <strain evidence="8">USDA</strain>
    </source>
</reference>
<dbReference type="HOGENOM" id="CLU_017181_2_0_1"/>
<dbReference type="InterPro" id="IPR007603">
    <property type="entry name" value="Choline_transptr-like"/>
</dbReference>
<evidence type="ECO:0000256" key="3">
    <source>
        <dbReference type="ARBA" id="ARBA00022692"/>
    </source>
</evidence>
<dbReference type="PANTHER" id="PTHR12385:SF12">
    <property type="entry name" value="CHOLINE TRANSPORTER-LIKE PROTEIN"/>
    <property type="match status" value="1"/>
</dbReference>
<dbReference type="eggNOG" id="KOG1362">
    <property type="taxonomic scope" value="Eukaryota"/>
</dbReference>
<keyword evidence="5 6" id="KW-0472">Membrane</keyword>
<sequence length="664" mass="75565">MGCFGGEAIEDLSGDDKQRIRGCTDVLMLIIFILFWFLLILIAAFALVFGHPKRLTHGYDDFGNICGAENDKIGSLEHSGLDMRQRPYLFYLDISNIKKSLKICVSKCPDRDLNSMNDLRKFYLETNSSLCQYDFKFEDVKARQPELFSSAMGPCPVFPVYKSIKVLKRCVPQNVYDVAKNIISNTYGAINSWDAVEHVLSDLYATWPHILVFSLLAFVFSLITISFVHFLASIVAWIFMIVISIASLACTGVLWWTYATIKWDLDAKPINTWLIRTVHNEQAFLIFSIVATILTIILLLVVFVMRKHVGFISNLFKESAKCMSPIITFLILVGYFAFWLTVAVFLATANYTSEDKMKPYENLQIQTTVPTQQVNSSSIGFIVPRNYSTTDLQHKSFTRVKYTDSTWVKYMWWAHLIGLIWNSEFILASQQMVLSGAVASWYFKRSRKDGGGDWFILQAIRRLICYHMGSVALGSFLITLFKIPRIILMYIQTKLKANSESDWAKCLLKSCTCCFYLVECFIRFMNHNAYAVIAMQGHNFCTSAKIAFNTIMNNVVKFTTLNSAGDFILFLGKCIVTLSTTIIAVIYLKHEEDLHFYAVPVLITAIFSFFIAHAILSLYEAVIDTLFLCLCEDSRLNKDSGKWKESLLVANSNFIAQELAPMNS</sequence>
<dbReference type="GO" id="GO:0005886">
    <property type="term" value="C:plasma membrane"/>
    <property type="evidence" value="ECO:0007669"/>
    <property type="project" value="UniProtKB-SubCell"/>
</dbReference>
<evidence type="ECO:0000256" key="4">
    <source>
        <dbReference type="ARBA" id="ARBA00022989"/>
    </source>
</evidence>
<dbReference type="FunCoup" id="E0VNK9">
    <property type="interactions" value="136"/>
</dbReference>
<name>E0VNK9_PEDHC</name>
<evidence type="ECO:0000256" key="1">
    <source>
        <dbReference type="ARBA" id="ARBA00004141"/>
    </source>
</evidence>
<feature type="transmembrane region" description="Helical" evidence="6">
    <location>
        <begin position="207"/>
        <end position="228"/>
    </location>
</feature>
<dbReference type="Proteomes" id="UP000009046">
    <property type="component" value="Unassembled WGS sequence"/>
</dbReference>
<dbReference type="Pfam" id="PF04515">
    <property type="entry name" value="Choline_transpo"/>
    <property type="match status" value="1"/>
</dbReference>
<feature type="transmembrane region" description="Helical" evidence="6">
    <location>
        <begin position="410"/>
        <end position="443"/>
    </location>
</feature>
<dbReference type="RefSeq" id="XP_002427703.1">
    <property type="nucleotide sequence ID" value="XM_002427658.1"/>
</dbReference>
<comment type="function">
    <text evidence="6">Choline transporter.</text>
</comment>
<feature type="transmembrane region" description="Helical" evidence="6">
    <location>
        <begin position="595"/>
        <end position="619"/>
    </location>
</feature>
<feature type="transmembrane region" description="Helical" evidence="6">
    <location>
        <begin position="283"/>
        <end position="305"/>
    </location>
</feature>
<dbReference type="VEuPathDB" id="VectorBase:PHUM336790"/>
<gene>
    <name evidence="8" type="primary">8231786</name>
    <name evidence="7" type="ORF">Phum_PHUM336790</name>
</gene>